<feature type="non-terminal residue" evidence="2">
    <location>
        <position position="184"/>
    </location>
</feature>
<evidence type="ECO:0000313" key="2">
    <source>
        <dbReference type="EMBL" id="KAF9967915.1"/>
    </source>
</evidence>
<accession>A0A9P6JH44</accession>
<sequence length="184" mass="20464">MAGVTGAGGGYQVASKSSPSGAFGPPTRASTLDYHKVHTNSPLLSDSPTSPSASRQQQQLQDTQAETSSRSRRKQIHRRNTYSADLASTSFHRSDDDMEMDGLEARRRMDALKKSSSRRMSKRKKDDETDRVLIGTRIGEDHANYVLMYNMLTGIRVSVSRCQAKPRRPLVDEDFTSAHKLAFD</sequence>
<dbReference type="Proteomes" id="UP000749646">
    <property type="component" value="Unassembled WGS sequence"/>
</dbReference>
<organism evidence="2 3">
    <name type="scientific">Modicella reniformis</name>
    <dbReference type="NCBI Taxonomy" id="1440133"/>
    <lineage>
        <taxon>Eukaryota</taxon>
        <taxon>Fungi</taxon>
        <taxon>Fungi incertae sedis</taxon>
        <taxon>Mucoromycota</taxon>
        <taxon>Mortierellomycotina</taxon>
        <taxon>Mortierellomycetes</taxon>
        <taxon>Mortierellales</taxon>
        <taxon>Mortierellaceae</taxon>
        <taxon>Modicella</taxon>
    </lineage>
</organism>
<feature type="compositionally biased region" description="Basic residues" evidence="1">
    <location>
        <begin position="70"/>
        <end position="80"/>
    </location>
</feature>
<evidence type="ECO:0000313" key="3">
    <source>
        <dbReference type="Proteomes" id="UP000749646"/>
    </source>
</evidence>
<feature type="compositionally biased region" description="Gly residues" evidence="1">
    <location>
        <begin position="1"/>
        <end position="11"/>
    </location>
</feature>
<name>A0A9P6JH44_9FUNG</name>
<feature type="compositionally biased region" description="Low complexity" evidence="1">
    <location>
        <begin position="41"/>
        <end position="64"/>
    </location>
</feature>
<gene>
    <name evidence="2" type="primary">MSS4_3</name>
    <name evidence="2" type="ORF">BGZ65_012853</name>
</gene>
<dbReference type="OrthoDB" id="2444060at2759"/>
<dbReference type="AlphaFoldDB" id="A0A9P6JH44"/>
<dbReference type="EMBL" id="JAAAHW010005541">
    <property type="protein sequence ID" value="KAF9967915.1"/>
    <property type="molecule type" value="Genomic_DNA"/>
</dbReference>
<evidence type="ECO:0000256" key="1">
    <source>
        <dbReference type="SAM" id="MobiDB-lite"/>
    </source>
</evidence>
<keyword evidence="3" id="KW-1185">Reference proteome</keyword>
<comment type="caution">
    <text evidence="2">The sequence shown here is derived from an EMBL/GenBank/DDBJ whole genome shotgun (WGS) entry which is preliminary data.</text>
</comment>
<proteinExistence type="predicted"/>
<feature type="region of interest" description="Disordered" evidence="1">
    <location>
        <begin position="1"/>
        <end position="102"/>
    </location>
</feature>
<reference evidence="2" key="1">
    <citation type="journal article" date="2020" name="Fungal Divers.">
        <title>Resolving the Mortierellaceae phylogeny through synthesis of multi-gene phylogenetics and phylogenomics.</title>
        <authorList>
            <person name="Vandepol N."/>
            <person name="Liber J."/>
            <person name="Desiro A."/>
            <person name="Na H."/>
            <person name="Kennedy M."/>
            <person name="Barry K."/>
            <person name="Grigoriev I.V."/>
            <person name="Miller A.N."/>
            <person name="O'Donnell K."/>
            <person name="Stajich J.E."/>
            <person name="Bonito G."/>
        </authorList>
    </citation>
    <scope>NUCLEOTIDE SEQUENCE</scope>
    <source>
        <strain evidence="2">MES-2147</strain>
    </source>
</reference>
<protein>
    <submittedName>
        <fullName evidence="2">Phosphatidylinositol-4-phosphate 5-kinase</fullName>
    </submittedName>
</protein>
<feature type="compositionally biased region" description="Polar residues" evidence="1">
    <location>
        <begin position="81"/>
        <end position="91"/>
    </location>
</feature>